<dbReference type="InterPro" id="IPR027417">
    <property type="entry name" value="P-loop_NTPase"/>
</dbReference>
<dbReference type="Proteomes" id="UP000254405">
    <property type="component" value="Unassembled WGS sequence"/>
</dbReference>
<sequence>MCNKTRLKKARIRMIDPKAGIDFPLVAQYARTSMVTLLLSGMKQSGVLEELVAEMERRNRLLAEAGVTKLDNYNSRVPTSEQTSTYLAVS</sequence>
<dbReference type="AlphaFoldDB" id="A0A376TLS8"/>
<proteinExistence type="predicted"/>
<protein>
    <submittedName>
        <fullName evidence="2">DNA segregation ATPase FtsK/SpoIIIE and related proteins</fullName>
    </submittedName>
</protein>
<dbReference type="EMBL" id="UGCO01000001">
    <property type="protein sequence ID" value="STI78195.1"/>
    <property type="molecule type" value="Genomic_DNA"/>
</dbReference>
<dbReference type="GO" id="GO:0005524">
    <property type="term" value="F:ATP binding"/>
    <property type="evidence" value="ECO:0007669"/>
    <property type="project" value="InterPro"/>
</dbReference>
<dbReference type="InterPro" id="IPR002543">
    <property type="entry name" value="FtsK_dom"/>
</dbReference>
<evidence type="ECO:0000313" key="3">
    <source>
        <dbReference type="Proteomes" id="UP000254405"/>
    </source>
</evidence>
<name>A0A376TLS8_ECOLX</name>
<gene>
    <name evidence="2" type="ORF">NCTC8985_03516</name>
</gene>
<evidence type="ECO:0000313" key="2">
    <source>
        <dbReference type="EMBL" id="STI78195.1"/>
    </source>
</evidence>
<feature type="domain" description="FtsK" evidence="1">
    <location>
        <begin position="13"/>
        <end position="83"/>
    </location>
</feature>
<evidence type="ECO:0000259" key="1">
    <source>
        <dbReference type="Pfam" id="PF01580"/>
    </source>
</evidence>
<dbReference type="GO" id="GO:0003677">
    <property type="term" value="F:DNA binding"/>
    <property type="evidence" value="ECO:0007669"/>
    <property type="project" value="InterPro"/>
</dbReference>
<reference evidence="2 3" key="1">
    <citation type="submission" date="2018-06" db="EMBL/GenBank/DDBJ databases">
        <authorList>
            <consortium name="Pathogen Informatics"/>
            <person name="Doyle S."/>
        </authorList>
    </citation>
    <scope>NUCLEOTIDE SEQUENCE [LARGE SCALE GENOMIC DNA]</scope>
    <source>
        <strain evidence="2 3">NCTC8985</strain>
    </source>
</reference>
<organism evidence="2 3">
    <name type="scientific">Escherichia coli</name>
    <dbReference type="NCBI Taxonomy" id="562"/>
    <lineage>
        <taxon>Bacteria</taxon>
        <taxon>Pseudomonadati</taxon>
        <taxon>Pseudomonadota</taxon>
        <taxon>Gammaproteobacteria</taxon>
        <taxon>Enterobacterales</taxon>
        <taxon>Enterobacteriaceae</taxon>
        <taxon>Escherichia</taxon>
    </lineage>
</organism>
<dbReference type="Pfam" id="PF01580">
    <property type="entry name" value="FtsK_SpoIIIE"/>
    <property type="match status" value="1"/>
</dbReference>
<dbReference type="Gene3D" id="3.40.50.300">
    <property type="entry name" value="P-loop containing nucleotide triphosphate hydrolases"/>
    <property type="match status" value="1"/>
</dbReference>
<accession>A0A376TLS8</accession>